<keyword evidence="3" id="KW-0804">Transcription</keyword>
<comment type="caution">
    <text evidence="5">The sequence shown here is derived from an EMBL/GenBank/DDBJ whole genome shotgun (WGS) entry which is preliminary data.</text>
</comment>
<evidence type="ECO:0000259" key="4">
    <source>
        <dbReference type="PROSITE" id="PS50995"/>
    </source>
</evidence>
<protein>
    <submittedName>
        <fullName evidence="5">MarR family transcriptional regulator</fullName>
    </submittedName>
</protein>
<keyword evidence="1" id="KW-0805">Transcription regulation</keyword>
<proteinExistence type="predicted"/>
<dbReference type="InterPro" id="IPR023187">
    <property type="entry name" value="Tscrpt_reg_MarR-type_CS"/>
</dbReference>
<dbReference type="PANTHER" id="PTHR33164:SF57">
    <property type="entry name" value="MARR-FAMILY TRANSCRIPTIONAL REGULATOR"/>
    <property type="match status" value="1"/>
</dbReference>
<keyword evidence="6" id="KW-1185">Reference proteome</keyword>
<dbReference type="PROSITE" id="PS01117">
    <property type="entry name" value="HTH_MARR_1"/>
    <property type="match status" value="1"/>
</dbReference>
<dbReference type="EMBL" id="JAANNP010000034">
    <property type="protein sequence ID" value="NHC15509.1"/>
    <property type="molecule type" value="Genomic_DNA"/>
</dbReference>
<sequence>METIDQVLGLEPGADSEAYRALEHELAVFLRRARALSKELAREVHPDMEPDAYGLLVRLSESEGSRGTDLAAYFGVGKPTISRQIRLLEELGLVKRSPDPSDGRAFLLVLTEEGARRLAPVREARRRIYRQWLDSWPTEDVATFAELLGRLNLAAT</sequence>
<name>A0ABX0H0Z7_9ACTN</name>
<evidence type="ECO:0000256" key="3">
    <source>
        <dbReference type="ARBA" id="ARBA00023163"/>
    </source>
</evidence>
<dbReference type="InterPro" id="IPR036388">
    <property type="entry name" value="WH-like_DNA-bd_sf"/>
</dbReference>
<gene>
    <name evidence="5" type="ORF">G9H71_17150</name>
</gene>
<dbReference type="Pfam" id="PF12802">
    <property type="entry name" value="MarR_2"/>
    <property type="match status" value="1"/>
</dbReference>
<dbReference type="PRINTS" id="PR00598">
    <property type="entry name" value="HTHMARR"/>
</dbReference>
<accession>A0ABX0H0Z7</accession>
<dbReference type="InterPro" id="IPR000835">
    <property type="entry name" value="HTH_MarR-typ"/>
</dbReference>
<dbReference type="SMART" id="SM00347">
    <property type="entry name" value="HTH_MARR"/>
    <property type="match status" value="1"/>
</dbReference>
<dbReference type="SUPFAM" id="SSF46785">
    <property type="entry name" value="Winged helix' DNA-binding domain"/>
    <property type="match status" value="1"/>
</dbReference>
<evidence type="ECO:0000313" key="6">
    <source>
        <dbReference type="Proteomes" id="UP000800981"/>
    </source>
</evidence>
<dbReference type="InterPro" id="IPR039422">
    <property type="entry name" value="MarR/SlyA-like"/>
</dbReference>
<dbReference type="InterPro" id="IPR036390">
    <property type="entry name" value="WH_DNA-bd_sf"/>
</dbReference>
<reference evidence="5 6" key="1">
    <citation type="submission" date="2020-03" db="EMBL/GenBank/DDBJ databases">
        <title>Two novel Motilibacter sp.</title>
        <authorList>
            <person name="Liu S."/>
        </authorList>
    </citation>
    <scope>NUCLEOTIDE SEQUENCE [LARGE SCALE GENOMIC DNA]</scope>
    <source>
        <strain evidence="5 6">E257</strain>
    </source>
</reference>
<keyword evidence="2" id="KW-0238">DNA-binding</keyword>
<evidence type="ECO:0000256" key="2">
    <source>
        <dbReference type="ARBA" id="ARBA00023125"/>
    </source>
</evidence>
<dbReference type="Proteomes" id="UP000800981">
    <property type="component" value="Unassembled WGS sequence"/>
</dbReference>
<dbReference type="PROSITE" id="PS50995">
    <property type="entry name" value="HTH_MARR_2"/>
    <property type="match status" value="1"/>
</dbReference>
<dbReference type="Gene3D" id="1.10.10.10">
    <property type="entry name" value="Winged helix-like DNA-binding domain superfamily/Winged helix DNA-binding domain"/>
    <property type="match status" value="1"/>
</dbReference>
<organism evidence="5 6">
    <name type="scientific">Motilibacter deserti</name>
    <dbReference type="NCBI Taxonomy" id="2714956"/>
    <lineage>
        <taxon>Bacteria</taxon>
        <taxon>Bacillati</taxon>
        <taxon>Actinomycetota</taxon>
        <taxon>Actinomycetes</taxon>
        <taxon>Motilibacterales</taxon>
        <taxon>Motilibacteraceae</taxon>
        <taxon>Motilibacter</taxon>
    </lineage>
</organism>
<evidence type="ECO:0000313" key="5">
    <source>
        <dbReference type="EMBL" id="NHC15509.1"/>
    </source>
</evidence>
<dbReference type="RefSeq" id="WP_166283975.1">
    <property type="nucleotide sequence ID" value="NZ_JAANNP010000034.1"/>
</dbReference>
<dbReference type="PANTHER" id="PTHR33164">
    <property type="entry name" value="TRANSCRIPTIONAL REGULATOR, MARR FAMILY"/>
    <property type="match status" value="1"/>
</dbReference>
<evidence type="ECO:0000256" key="1">
    <source>
        <dbReference type="ARBA" id="ARBA00023015"/>
    </source>
</evidence>
<feature type="domain" description="HTH marR-type" evidence="4">
    <location>
        <begin position="19"/>
        <end position="153"/>
    </location>
</feature>